<name>A0A432GLA7_9DELT</name>
<dbReference type="Proteomes" id="UP000287176">
    <property type="component" value="Unassembled WGS sequence"/>
</dbReference>
<accession>A0A432GLA7</accession>
<sequence length="74" mass="8713">MFSRIFLCVFNMFAKKPQSLFCCFKVNLTLCVCKMLKDPDRTLSTGNIRNDRNQFFSLIIETQNDCIFDSWDSL</sequence>
<gene>
    <name evidence="1" type="ORF">DSY94_05735</name>
</gene>
<evidence type="ECO:0000313" key="1">
    <source>
        <dbReference type="EMBL" id="RTZ84558.1"/>
    </source>
</evidence>
<comment type="caution">
    <text evidence="1">The sequence shown here is derived from an EMBL/GenBank/DDBJ whole genome shotgun (WGS) entry which is preliminary data.</text>
</comment>
<organism evidence="1 2">
    <name type="scientific">SAR324 cluster bacterium</name>
    <dbReference type="NCBI Taxonomy" id="2024889"/>
    <lineage>
        <taxon>Bacteria</taxon>
        <taxon>Deltaproteobacteria</taxon>
        <taxon>SAR324 cluster</taxon>
    </lineage>
</organism>
<reference evidence="1 2" key="1">
    <citation type="submission" date="2018-06" db="EMBL/GenBank/DDBJ databases">
        <title>Combined omics and stable isotope probing to characterize newly discovered Mariana Back-Arc vent microbial communities.</title>
        <authorList>
            <person name="Trembath-Reichert E."/>
            <person name="Huber J.A."/>
        </authorList>
    </citation>
    <scope>NUCLEOTIDE SEQUENCE [LARGE SCALE GENOMIC DNA]</scope>
    <source>
        <strain evidence="1">MAG 24</strain>
    </source>
</reference>
<dbReference type="EMBL" id="QNZI01000151">
    <property type="protein sequence ID" value="RTZ84558.1"/>
    <property type="molecule type" value="Genomic_DNA"/>
</dbReference>
<evidence type="ECO:0000313" key="2">
    <source>
        <dbReference type="Proteomes" id="UP000287176"/>
    </source>
</evidence>
<protein>
    <submittedName>
        <fullName evidence="1">Uncharacterized protein</fullName>
    </submittedName>
</protein>
<proteinExistence type="predicted"/>
<dbReference type="AlphaFoldDB" id="A0A432GLA7"/>